<dbReference type="AlphaFoldDB" id="A0A2S0NJM9"/>
<evidence type="ECO:0000313" key="2">
    <source>
        <dbReference type="Proteomes" id="UP000239250"/>
    </source>
</evidence>
<proteinExistence type="predicted"/>
<evidence type="ECO:0000313" key="1">
    <source>
        <dbReference type="EMBL" id="AVP49224.1"/>
    </source>
</evidence>
<protein>
    <submittedName>
        <fullName evidence="1">Uncharacterized protein</fullName>
    </submittedName>
</protein>
<sequence length="61" mass="7402">MNFFINKFKISRTSVRKELEYIIKQLIDQKSYSIIEFSLNEIYETELKQILEKPNSENLDK</sequence>
<organism evidence="1 2">
    <name type="scientific">Williamsoniiplasma luminosum</name>
    <dbReference type="NCBI Taxonomy" id="214888"/>
    <lineage>
        <taxon>Bacteria</taxon>
        <taxon>Bacillati</taxon>
        <taxon>Mycoplasmatota</taxon>
        <taxon>Mollicutes</taxon>
        <taxon>Entomoplasmatales</taxon>
        <taxon>Williamsoniiplasma</taxon>
    </lineage>
</organism>
<accession>A0A2S0NJM9</accession>
<gene>
    <name evidence="1" type="ORF">C5T88_01345</name>
</gene>
<name>A0A2S0NJM9_9MOLU</name>
<dbReference type="EMBL" id="CP027019">
    <property type="protein sequence ID" value="AVP49224.1"/>
    <property type="molecule type" value="Genomic_DNA"/>
</dbReference>
<reference evidence="2" key="1">
    <citation type="submission" date="2018-02" db="EMBL/GenBank/DDBJ databases">
        <title>Firefly genomes illuminate parallel origins of bioluminescence in beetles.</title>
        <authorList>
            <person name="Fallon T.R."/>
            <person name="Lower S.E.S."/>
            <person name="Behringer M."/>
            <person name="Weng J.-K."/>
        </authorList>
    </citation>
    <scope>NUCLEOTIDE SEQUENCE [LARGE SCALE GENOMIC DNA]</scope>
</reference>
<dbReference type="Proteomes" id="UP000239250">
    <property type="component" value="Chromosome"/>
</dbReference>